<comment type="caution">
    <text evidence="3">The sequence shown here is derived from an EMBL/GenBank/DDBJ whole genome shotgun (WGS) entry which is preliminary data.</text>
</comment>
<feature type="region of interest" description="Disordered" evidence="2">
    <location>
        <begin position="86"/>
        <end position="120"/>
    </location>
</feature>
<dbReference type="Proteomes" id="UP000438120">
    <property type="component" value="Unassembled WGS sequence"/>
</dbReference>
<reference evidence="3 4" key="1">
    <citation type="submission" date="2019-08" db="EMBL/GenBank/DDBJ databases">
        <title>In-depth cultivation of the pig gut microbiome towards novel bacterial diversity and tailored functional studies.</title>
        <authorList>
            <person name="Wylensek D."/>
            <person name="Hitch T.C.A."/>
            <person name="Clavel T."/>
        </authorList>
    </citation>
    <scope>NUCLEOTIDE SEQUENCE [LARGE SCALE GENOMIC DNA]</scope>
    <source>
        <strain evidence="3 4">Bifido-178-WT-2B</strain>
    </source>
</reference>
<dbReference type="Gene3D" id="3.30.70.1950">
    <property type="match status" value="1"/>
</dbReference>
<dbReference type="AlphaFoldDB" id="A0A6A8MG69"/>
<evidence type="ECO:0000313" key="3">
    <source>
        <dbReference type="EMBL" id="MST87809.1"/>
    </source>
</evidence>
<name>A0A6A8MG69_9LACO</name>
<organism evidence="3 4">
    <name type="scientific">Lactobacillus porci</name>
    <dbReference type="NCBI Taxonomy" id="2012477"/>
    <lineage>
        <taxon>Bacteria</taxon>
        <taxon>Bacillati</taxon>
        <taxon>Bacillota</taxon>
        <taxon>Bacilli</taxon>
        <taxon>Lactobacillales</taxon>
        <taxon>Lactobacillaceae</taxon>
        <taxon>Lactobacillus</taxon>
    </lineage>
</organism>
<dbReference type="OrthoDB" id="2360201at2"/>
<sequence length="253" mass="28919">MRVEKVNDNTLRVSMTREDLNKRGLKILDLLGNRERVQEFFLSILREVDKEHSFASDAPVTFQVMPNDGGIDLLITKMRGDSGGMSEEVRRFFDPSDGQDDDDDAYGEEYEAGGDEPRPYFDLDPNDDANTEMDPVVMKDLNLDANDGDDDYWNYQDHHCVRFADFDDLLALADGLKVSDLASSVYYFNGQFYLKLAFMDENYEEIKPADAWAIANEFGYRVEDDEMDKAQKLGQCIFQQDALGALRRQHAGK</sequence>
<feature type="compositionally biased region" description="Acidic residues" evidence="2">
    <location>
        <begin position="97"/>
        <end position="114"/>
    </location>
</feature>
<keyword evidence="4" id="KW-1185">Reference proteome</keyword>
<proteinExistence type="inferred from homology"/>
<gene>
    <name evidence="3" type="ORF">FYJ62_09360</name>
</gene>
<protein>
    <submittedName>
        <fullName evidence="3">Adaptor protein MecA</fullName>
    </submittedName>
</protein>
<dbReference type="InterPro" id="IPR008681">
    <property type="entry name" value="Neg-reg_MecA"/>
</dbReference>
<dbReference type="EMBL" id="VUMX01000036">
    <property type="protein sequence ID" value="MST87809.1"/>
    <property type="molecule type" value="Genomic_DNA"/>
</dbReference>
<dbReference type="InterPro" id="IPR038471">
    <property type="entry name" value="MecA_C_sf"/>
</dbReference>
<dbReference type="PANTHER" id="PTHR39161:SF1">
    <property type="entry name" value="ADAPTER PROTEIN MECA 1"/>
    <property type="match status" value="1"/>
</dbReference>
<comment type="similarity">
    <text evidence="1">Belongs to the MecA family.</text>
</comment>
<accession>A0A6A8MG69</accession>
<dbReference type="PIRSF" id="PIRSF029008">
    <property type="entry name" value="MecA"/>
    <property type="match status" value="1"/>
</dbReference>
<evidence type="ECO:0000256" key="1">
    <source>
        <dbReference type="ARBA" id="ARBA00005397"/>
    </source>
</evidence>
<dbReference type="Pfam" id="PF05389">
    <property type="entry name" value="MecA"/>
    <property type="match status" value="1"/>
</dbReference>
<evidence type="ECO:0000256" key="2">
    <source>
        <dbReference type="SAM" id="MobiDB-lite"/>
    </source>
</evidence>
<evidence type="ECO:0000313" key="4">
    <source>
        <dbReference type="Proteomes" id="UP000438120"/>
    </source>
</evidence>
<dbReference type="PANTHER" id="PTHR39161">
    <property type="entry name" value="ADAPTER PROTEIN MECA"/>
    <property type="match status" value="1"/>
</dbReference>
<dbReference type="RefSeq" id="WP_154549421.1">
    <property type="nucleotide sequence ID" value="NZ_VUMX01000036.1"/>
</dbReference>